<feature type="transmembrane region" description="Helical" evidence="2">
    <location>
        <begin position="83"/>
        <end position="101"/>
    </location>
</feature>
<dbReference type="InterPro" id="IPR051203">
    <property type="entry name" value="Polysaccharide_Synthase-Rel"/>
</dbReference>
<protein>
    <submittedName>
        <fullName evidence="4">Polysaccharide biosynthesis protein</fullName>
    </submittedName>
</protein>
<dbReference type="InterPro" id="IPR003869">
    <property type="entry name" value="Polysac_CapD-like"/>
</dbReference>
<dbReference type="SMART" id="SM00822">
    <property type="entry name" value="PKS_KR"/>
    <property type="match status" value="1"/>
</dbReference>
<proteinExistence type="inferred from homology"/>
<dbReference type="PANTHER" id="PTHR43318">
    <property type="entry name" value="UDP-N-ACETYLGLUCOSAMINE 4,6-DEHYDRATASE"/>
    <property type="match status" value="1"/>
</dbReference>
<keyword evidence="2" id="KW-1133">Transmembrane helix</keyword>
<comment type="similarity">
    <text evidence="1">Belongs to the polysaccharide synthase family.</text>
</comment>
<keyword evidence="2" id="KW-0812">Transmembrane</keyword>
<keyword evidence="5" id="KW-1185">Reference proteome</keyword>
<sequence length="642" mass="69099">MIKKIITLTRAQKASILLFVDVLLVPLAFLATMLLKGTRAEALIASVLLNHWLLLPVLMGAAALLSAVFGLNRLKLKEYEGDAVARSMLVAAVLGILSAAFSKVTGAGLSGGFHVIFALVYFAAYFGTRQVMVWLLTQMYRRSRIFTRVAIYGAGRTGMALARELRKVEGLVVYAFLDDNATLAGMNANGLPIYSGVHAGLLRDRFKINRVILAMPSVSVDKQTFITKRLDKLGLEVQTLPAFSQLHGGDELMSRLVPAGPAALLMRDPLNEALTTGCSAYRGANVMITGAGGSIGLELCRQVIGCRPARLVLFELSEIALYNAEAEMHVLAESFGVEIIPVLGSICDGVHVSQVIERNAIAVVLHAAAYKHVPLVEMNPRVGLANNTLGTAVLAKAARDAGVKRFVLVSSDKAVRPGNLMGASKRFAELVIQDLAARAPKTIFSIVRFGNVLGSSGSVIPLFQQQIARGGPVTLTDEKVTRYFMTIQEASRLVLLAGSFAEGGEVYVLDMGKPQRIGDLARRMIAASGYTVRDDGNPNGDIEIVVTGLRPGEKLHEELMVRKGAQATAHPKIIRVREDHLSELETAAALRDLRDAVERGSDAEVISVVARAVREYDPQSLPKSALQCRIVEAQHAADVPAE</sequence>
<dbReference type="AlphaFoldDB" id="A0A421BPL9"/>
<dbReference type="EMBL" id="RCHI01000008">
    <property type="protein sequence ID" value="RLL64811.1"/>
    <property type="molecule type" value="Genomic_DNA"/>
</dbReference>
<evidence type="ECO:0000259" key="3">
    <source>
        <dbReference type="SMART" id="SM00822"/>
    </source>
</evidence>
<gene>
    <name evidence="4" type="ORF">DYS74_10825</name>
</gene>
<accession>A0A421BPL9</accession>
<evidence type="ECO:0000313" key="4">
    <source>
        <dbReference type="EMBL" id="RLL64811.1"/>
    </source>
</evidence>
<organism evidence="4 5">
    <name type="scientific">Paenirhodobacter hankyongi</name>
    <dbReference type="NCBI Taxonomy" id="2294033"/>
    <lineage>
        <taxon>Bacteria</taxon>
        <taxon>Pseudomonadati</taxon>
        <taxon>Pseudomonadota</taxon>
        <taxon>Alphaproteobacteria</taxon>
        <taxon>Rhodobacterales</taxon>
        <taxon>Rhodobacter group</taxon>
        <taxon>Paenirhodobacter</taxon>
    </lineage>
</organism>
<dbReference type="InterPro" id="IPR036291">
    <property type="entry name" value="NAD(P)-bd_dom_sf"/>
</dbReference>
<evidence type="ECO:0000256" key="2">
    <source>
        <dbReference type="SAM" id="Phobius"/>
    </source>
</evidence>
<dbReference type="Pfam" id="PF02719">
    <property type="entry name" value="Polysacc_synt_2"/>
    <property type="match status" value="1"/>
</dbReference>
<dbReference type="SUPFAM" id="SSF53335">
    <property type="entry name" value="S-adenosyl-L-methionine-dependent methyltransferases"/>
    <property type="match status" value="1"/>
</dbReference>
<feature type="transmembrane region" description="Helical" evidence="2">
    <location>
        <begin position="113"/>
        <end position="136"/>
    </location>
</feature>
<feature type="transmembrane region" description="Helical" evidence="2">
    <location>
        <begin position="16"/>
        <end position="35"/>
    </location>
</feature>
<keyword evidence="2" id="KW-0472">Membrane</keyword>
<feature type="domain" description="Ketoreductase" evidence="3">
    <location>
        <begin position="284"/>
        <end position="438"/>
    </location>
</feature>
<evidence type="ECO:0000313" key="5">
    <source>
        <dbReference type="Proteomes" id="UP000279673"/>
    </source>
</evidence>
<reference evidence="4 5" key="1">
    <citation type="submission" date="2018-10" db="EMBL/GenBank/DDBJ databases">
        <title>Rhodobacter sp . BO-81.</title>
        <authorList>
            <person name="Im W.T."/>
        </authorList>
    </citation>
    <scope>NUCLEOTIDE SEQUENCE [LARGE SCALE GENOMIC DNA]</scope>
    <source>
        <strain evidence="4 5">BO-81</strain>
    </source>
</reference>
<dbReference type="Proteomes" id="UP000279673">
    <property type="component" value="Unassembled WGS sequence"/>
</dbReference>
<name>A0A421BPL9_9RHOB</name>
<comment type="caution">
    <text evidence="4">The sequence shown here is derived from an EMBL/GenBank/DDBJ whole genome shotgun (WGS) entry which is preliminary data.</text>
</comment>
<dbReference type="PANTHER" id="PTHR43318:SF1">
    <property type="entry name" value="POLYSACCHARIDE BIOSYNTHESIS PROTEIN EPSC-RELATED"/>
    <property type="match status" value="1"/>
</dbReference>
<dbReference type="InterPro" id="IPR057326">
    <property type="entry name" value="KR_dom"/>
</dbReference>
<dbReference type="RefSeq" id="WP_121533699.1">
    <property type="nucleotide sequence ID" value="NZ_RCHI01000008.1"/>
</dbReference>
<evidence type="ECO:0000256" key="1">
    <source>
        <dbReference type="ARBA" id="ARBA00007430"/>
    </source>
</evidence>
<dbReference type="Gene3D" id="3.40.50.720">
    <property type="entry name" value="NAD(P)-binding Rossmann-like Domain"/>
    <property type="match status" value="2"/>
</dbReference>
<dbReference type="InterPro" id="IPR029063">
    <property type="entry name" value="SAM-dependent_MTases_sf"/>
</dbReference>
<dbReference type="CDD" id="cd05237">
    <property type="entry name" value="UDP_invert_4-6DH_SDR_e"/>
    <property type="match status" value="1"/>
</dbReference>
<feature type="transmembrane region" description="Helical" evidence="2">
    <location>
        <begin position="47"/>
        <end position="71"/>
    </location>
</feature>
<dbReference type="SUPFAM" id="SSF51735">
    <property type="entry name" value="NAD(P)-binding Rossmann-fold domains"/>
    <property type="match status" value="1"/>
</dbReference>